<dbReference type="Proteomes" id="UP000177693">
    <property type="component" value="Unassembled WGS sequence"/>
</dbReference>
<reference evidence="2 3" key="1">
    <citation type="journal article" date="2016" name="Nat. Commun.">
        <title>Thousands of microbial genomes shed light on interconnected biogeochemical processes in an aquifer system.</title>
        <authorList>
            <person name="Anantharaman K."/>
            <person name="Brown C.T."/>
            <person name="Hug L.A."/>
            <person name="Sharon I."/>
            <person name="Castelle C.J."/>
            <person name="Probst A.J."/>
            <person name="Thomas B.C."/>
            <person name="Singh A."/>
            <person name="Wilkins M.J."/>
            <person name="Karaoz U."/>
            <person name="Brodie E.L."/>
            <person name="Williams K.H."/>
            <person name="Hubbard S.S."/>
            <person name="Banfield J.F."/>
        </authorList>
    </citation>
    <scope>NUCLEOTIDE SEQUENCE [LARGE SCALE GENOMIC DNA]</scope>
</reference>
<dbReference type="EMBL" id="MFVL01000016">
    <property type="protein sequence ID" value="OGJ01527.1"/>
    <property type="molecule type" value="Genomic_DNA"/>
</dbReference>
<feature type="transmembrane region" description="Helical" evidence="1">
    <location>
        <begin position="21"/>
        <end position="40"/>
    </location>
</feature>
<organism evidence="2 3">
    <name type="scientific">Candidatus Nomurabacteria bacterium RIFCSPLOWO2_02_FULL_40_67</name>
    <dbReference type="NCBI Taxonomy" id="1801787"/>
    <lineage>
        <taxon>Bacteria</taxon>
        <taxon>Candidatus Nomuraibacteriota</taxon>
    </lineage>
</organism>
<protein>
    <submittedName>
        <fullName evidence="2">Uncharacterized protein</fullName>
    </submittedName>
</protein>
<sequence length="103" mass="11563">MPMEQNIEVVKNLESNKNKTIRLIFVVLLLSLMLLMLFSGSNILPKSIFFDWLGGVILVALISIICVPMLISKDPKTRIAGRFVTLFIIVVILFSIFVLPMLG</sequence>
<name>A0A1F6Y581_9BACT</name>
<evidence type="ECO:0000313" key="3">
    <source>
        <dbReference type="Proteomes" id="UP000177693"/>
    </source>
</evidence>
<evidence type="ECO:0000313" key="2">
    <source>
        <dbReference type="EMBL" id="OGJ01527.1"/>
    </source>
</evidence>
<gene>
    <name evidence="2" type="ORF">A3I23_00870</name>
</gene>
<keyword evidence="1" id="KW-1133">Transmembrane helix</keyword>
<accession>A0A1F6Y581</accession>
<feature type="transmembrane region" description="Helical" evidence="1">
    <location>
        <begin position="52"/>
        <end position="71"/>
    </location>
</feature>
<evidence type="ECO:0000256" key="1">
    <source>
        <dbReference type="SAM" id="Phobius"/>
    </source>
</evidence>
<feature type="transmembrane region" description="Helical" evidence="1">
    <location>
        <begin position="83"/>
        <end position="102"/>
    </location>
</feature>
<comment type="caution">
    <text evidence="2">The sequence shown here is derived from an EMBL/GenBank/DDBJ whole genome shotgun (WGS) entry which is preliminary data.</text>
</comment>
<dbReference type="AlphaFoldDB" id="A0A1F6Y581"/>
<keyword evidence="1" id="KW-0472">Membrane</keyword>
<proteinExistence type="predicted"/>
<keyword evidence="1" id="KW-0812">Transmembrane</keyword>